<dbReference type="NCBIfam" id="TIGR01484">
    <property type="entry name" value="HAD-SF-IIB"/>
    <property type="match status" value="1"/>
</dbReference>
<dbReference type="GO" id="GO:0005992">
    <property type="term" value="P:trehalose biosynthetic process"/>
    <property type="evidence" value="ECO:0007669"/>
    <property type="project" value="InterPro"/>
</dbReference>
<dbReference type="Gene3D" id="3.40.50.1000">
    <property type="entry name" value="HAD superfamily/HAD-like"/>
    <property type="match status" value="1"/>
</dbReference>
<dbReference type="InterPro" id="IPR036412">
    <property type="entry name" value="HAD-like_sf"/>
</dbReference>
<dbReference type="SUPFAM" id="SSF56784">
    <property type="entry name" value="HAD-like"/>
    <property type="match status" value="1"/>
</dbReference>
<dbReference type="PANTHER" id="PTHR10788:SF121">
    <property type="entry name" value="TREHALOSE-PHOSPHATASE"/>
    <property type="match status" value="1"/>
</dbReference>
<gene>
    <name evidence="3" type="primary">tpp1</name>
    <name evidence="3" type="ORF">SOMG_04673</name>
</gene>
<dbReference type="EMBL" id="CP115613">
    <property type="protein sequence ID" value="WBW74776.1"/>
    <property type="molecule type" value="Genomic_DNA"/>
</dbReference>
<dbReference type="AlphaFoldDB" id="A0AAF0AWJ0"/>
<dbReference type="FunFam" id="3.30.70.1020:FF:000001">
    <property type="entry name" value="Alpha,alpha-trehalose-phosphate synthase [UDP-forming] 1"/>
    <property type="match status" value="1"/>
</dbReference>
<comment type="similarity">
    <text evidence="1">In the N-terminal section; belongs to the glycosyltransferase 20 family.</text>
</comment>
<dbReference type="InterPro" id="IPR006379">
    <property type="entry name" value="HAD-SF_hydro_IIB"/>
</dbReference>
<evidence type="ECO:0000313" key="3">
    <source>
        <dbReference type="EMBL" id="WBW74776.1"/>
    </source>
</evidence>
<keyword evidence="4" id="KW-1185">Reference proteome</keyword>
<proteinExistence type="inferred from homology"/>
<dbReference type="GO" id="GO:0003825">
    <property type="term" value="F:alpha,alpha-trehalose-phosphate synthase (UDP-forming) activity"/>
    <property type="evidence" value="ECO:0007669"/>
    <property type="project" value="TreeGrafter"/>
</dbReference>
<dbReference type="FunFam" id="3.40.50.1000:FF:000052">
    <property type="entry name" value="Alpha,alpha-trehalose-phosphate synthase [UDP-forming] 6"/>
    <property type="match status" value="1"/>
</dbReference>
<dbReference type="GO" id="GO:0005829">
    <property type="term" value="C:cytosol"/>
    <property type="evidence" value="ECO:0007669"/>
    <property type="project" value="TreeGrafter"/>
</dbReference>
<dbReference type="Pfam" id="PF00982">
    <property type="entry name" value="Glyco_transf_20"/>
    <property type="match status" value="1"/>
</dbReference>
<dbReference type="SUPFAM" id="SSF53756">
    <property type="entry name" value="UDP-Glycosyltransferase/glycogen phosphorylase"/>
    <property type="match status" value="1"/>
</dbReference>
<dbReference type="GO" id="GO:0034605">
    <property type="term" value="P:cellular response to heat"/>
    <property type="evidence" value="ECO:0007669"/>
    <property type="project" value="TreeGrafter"/>
</dbReference>
<dbReference type="InterPro" id="IPR001830">
    <property type="entry name" value="Glyco_trans_20"/>
</dbReference>
<dbReference type="GO" id="GO:0004805">
    <property type="term" value="F:trehalose-phosphatase activity"/>
    <property type="evidence" value="ECO:0007669"/>
    <property type="project" value="TreeGrafter"/>
</dbReference>
<dbReference type="CDD" id="cd03788">
    <property type="entry name" value="GT20_TPS"/>
    <property type="match status" value="1"/>
</dbReference>
<evidence type="ECO:0000313" key="4">
    <source>
        <dbReference type="Proteomes" id="UP001212411"/>
    </source>
</evidence>
<dbReference type="Gene3D" id="3.30.70.1020">
    <property type="entry name" value="Trehalose-6-phosphate phosphatase related protein, domain 2"/>
    <property type="match status" value="1"/>
</dbReference>
<dbReference type="Proteomes" id="UP001212411">
    <property type="component" value="Chromosome 3"/>
</dbReference>
<dbReference type="PANTHER" id="PTHR10788">
    <property type="entry name" value="TREHALOSE-6-PHOSPHATE SYNTHASE"/>
    <property type="match status" value="1"/>
</dbReference>
<dbReference type="Pfam" id="PF02358">
    <property type="entry name" value="Trehalose_PPase"/>
    <property type="match status" value="1"/>
</dbReference>
<dbReference type="KEGG" id="som:SOMG_04673"/>
<comment type="similarity">
    <text evidence="2">In the C-terminal section; belongs to the trehalose phosphatase family.</text>
</comment>
<dbReference type="CDD" id="cd01627">
    <property type="entry name" value="HAD_TPP"/>
    <property type="match status" value="1"/>
</dbReference>
<dbReference type="GO" id="GO:0031505">
    <property type="term" value="P:fungal-type cell wall organization"/>
    <property type="evidence" value="ECO:0007669"/>
    <property type="project" value="TreeGrafter"/>
</dbReference>
<sequence length="834" mass="95490">MNPHASKSPTNFKRENVYELSGDLLDPQELKSLGVSGCITYVLRHLPFKSTIHEKTREWEFTSRRGAATMYSSMNWLANSTYWKTKLVGWTGAIPIIPDDSSKESGESVTEITKKDVKNFEIAYKEWNSDKRTEYIPVWLTSCPHKEKHDEEVILCEDRSSQSRWLAYAENVIRPLIHYKYWPSTEVDENEERWWNDYVTMNEVFAEKICESYTPGDLIFVQDYSLFLVPKLVREKIPDAVIAFYHHHPFPSSEIARCFPRRNAILHALLECDFVGFEDYSYARHFISCCTRVLGFESGHDWVSYNSKRVIVRPLTVGIDVPRVIRSSGSAAVSTKIDELSSKYAGMKVILGRDRLDEIFGVPQKIISFQRLLRQYPEWRGKVVLIQITISSAFRHPKLSSHIHRLIDQTNSLYGSENYKPIIYYQDQIDAIDYFALLAFADSLFINSIREGISNIALEYVVCQRDRWGVVMLSEFTGTSAMLHDVPLINPWDHNETADIIDQVLSMSLEKRKSIQHESYKQVTTYTMQSWTSSLIRTLANKLAASKSGDLTPVLDYGHATSLYKEASRRLFMLDYDGTLTPIVRDPNAAVPSEKLLDSLRKLSADERNEVWIISGRDQKFLRQYMNDINGLGLSAEHGSFVRQPHSDKWTNLAELLDLSWKKDVKQIFQYFTDRTQGSSIEEKRCGMTWHYRKADPENGSFQAIECETLIEEMVCSRFDVEIMRGKANIEVRPSSINKGGIVKQILSSKSDESTPSFIFCAGDDRTDEDMFRSLNKKSNRINKNSSFAVTVGSPHKLTVADWCIPEAENVVDFLADLADLTDATELAKLAAAT</sequence>
<dbReference type="NCBIfam" id="TIGR00685">
    <property type="entry name" value="T6PP"/>
    <property type="match status" value="1"/>
</dbReference>
<dbReference type="GeneID" id="80878141"/>
<dbReference type="Gene3D" id="3.40.50.2000">
    <property type="entry name" value="Glycogen Phosphorylase B"/>
    <property type="match status" value="2"/>
</dbReference>
<evidence type="ECO:0000256" key="2">
    <source>
        <dbReference type="ARBA" id="ARBA00006330"/>
    </source>
</evidence>
<name>A0AAF0AWJ0_9SCHI</name>
<evidence type="ECO:0000256" key="1">
    <source>
        <dbReference type="ARBA" id="ARBA00005409"/>
    </source>
</evidence>
<dbReference type="GO" id="GO:0005946">
    <property type="term" value="C:alpha,alpha-trehalose-phosphate synthase complex (UDP-forming)"/>
    <property type="evidence" value="ECO:0007669"/>
    <property type="project" value="TreeGrafter"/>
</dbReference>
<protein>
    <submittedName>
        <fullName evidence="3">Trehalose-6-phosphate phosphatase Tpp1</fullName>
    </submittedName>
</protein>
<dbReference type="InterPro" id="IPR003337">
    <property type="entry name" value="Trehalose_PPase"/>
</dbReference>
<accession>A0AAF0AWJ0</accession>
<dbReference type="InterPro" id="IPR023214">
    <property type="entry name" value="HAD_sf"/>
</dbReference>
<dbReference type="RefSeq" id="XP_056039019.1">
    <property type="nucleotide sequence ID" value="XM_056183452.1"/>
</dbReference>
<organism evidence="3 4">
    <name type="scientific">Schizosaccharomyces osmophilus</name>
    <dbReference type="NCBI Taxonomy" id="2545709"/>
    <lineage>
        <taxon>Eukaryota</taxon>
        <taxon>Fungi</taxon>
        <taxon>Dikarya</taxon>
        <taxon>Ascomycota</taxon>
        <taxon>Taphrinomycotina</taxon>
        <taxon>Schizosaccharomycetes</taxon>
        <taxon>Schizosaccharomycetales</taxon>
        <taxon>Schizosaccharomycetaceae</taxon>
        <taxon>Schizosaccharomyces</taxon>
    </lineage>
</organism>
<reference evidence="3 4" key="1">
    <citation type="journal article" date="2023" name="G3 (Bethesda)">
        <title>A high-quality reference genome for the fission yeast Schizosaccharomyces osmophilus.</title>
        <authorList>
            <person name="Jia G.S."/>
            <person name="Zhang W.C."/>
            <person name="Liang Y."/>
            <person name="Liu X.H."/>
            <person name="Rhind N."/>
            <person name="Pidoux A."/>
            <person name="Brysch-Herzberg M."/>
            <person name="Du L.L."/>
        </authorList>
    </citation>
    <scope>NUCLEOTIDE SEQUENCE [LARGE SCALE GENOMIC DNA]</scope>
    <source>
        <strain evidence="3 4">CBS 15793</strain>
    </source>
</reference>